<dbReference type="RefSeq" id="XP_009042056.1">
    <property type="nucleotide sequence ID" value="XM_009043808.1"/>
</dbReference>
<protein>
    <submittedName>
        <fullName evidence="1">Uncharacterized protein</fullName>
    </submittedName>
</protein>
<evidence type="ECO:0000313" key="2">
    <source>
        <dbReference type="Proteomes" id="UP000002729"/>
    </source>
</evidence>
<gene>
    <name evidence="1" type="ORF">AURANDRAFT_68176</name>
</gene>
<accession>F0YNR5</accession>
<dbReference type="KEGG" id="aaf:AURANDRAFT_68176"/>
<dbReference type="EMBL" id="GL833181">
    <property type="protein sequence ID" value="EGB03231.1"/>
    <property type="molecule type" value="Genomic_DNA"/>
</dbReference>
<evidence type="ECO:0000313" key="1">
    <source>
        <dbReference type="EMBL" id="EGB03231.1"/>
    </source>
</evidence>
<sequence length="703" mass="78771">MSRKEFVCLSLQHDVYGTDPLYQALDNECLEMKAQSLKSRLTPKIMKKQKSSVEHYYCAVEALLRDQTRIMFQLGIMFNKRFYRRDIGLELFVSRYGSDGRLFAGVKETFPKLCETFPDPKPTDELIAINGKTFPLRPSLSFFTQLDDYISTAPRPLILTFIQGQNRDCAFLEQVARQNQEAAIAKLTARKAPGPQRTSISFDVAIPGTNLEADTPDVMSIRREDEIHFQYSQSQDEYSGDELTPPSLDGKRTLVSDDTFIVCIGDADDANADAGSESTFACLGVQTKSRLSILASTYDYDLACRSIDAMSELASTPRSANMQRRATIPVALRSANISSTRADLIEITSPPPGGARRRGRHGAHRAMLSNRTNDHYATFNFWLYQESSAHKWCEVSVLGHHVAAKDKRAVMGLKDHAWVIATFLQEILDKWWSQISPWDQGGMRKLAAQFNTLIREGLSVDEINAFFVSHFEYAQRRFTGWLQGSVTSPPLMGEFDPQLVALYKVKIRDAQMRIQIGMVRMICIIPYLFYHSISCIILDMVILKSIIGDIRASCNLDHFVIWTMGRATRWSASEGCLAAGSWSPSARSPMKKKQKSITDGPAAALGAARRGAKLVIEPRGAYNATSKLHDFDGETTGRLPGRTRPRASVSSQMRGVPRGWWLGGSCGFVLQLRYVDPKVDVFLVQIARSADTGKYHAYIKGYH</sequence>
<dbReference type="InParanoid" id="F0YNR5"/>
<name>F0YNR5_AURAN</name>
<reference evidence="1 2" key="1">
    <citation type="journal article" date="2011" name="Proc. Natl. Acad. Sci. U.S.A.">
        <title>Niche of harmful alga Aureococcus anophagefferens revealed through ecogenomics.</title>
        <authorList>
            <person name="Gobler C.J."/>
            <person name="Berry D.L."/>
            <person name="Dyhrman S.T."/>
            <person name="Wilhelm S.W."/>
            <person name="Salamov A."/>
            <person name="Lobanov A.V."/>
            <person name="Zhang Y."/>
            <person name="Collier J.L."/>
            <person name="Wurch L.L."/>
            <person name="Kustka A.B."/>
            <person name="Dill B.D."/>
            <person name="Shah M."/>
            <person name="VerBerkmoes N.C."/>
            <person name="Kuo A."/>
            <person name="Terry A."/>
            <person name="Pangilinan J."/>
            <person name="Lindquist E.A."/>
            <person name="Lucas S."/>
            <person name="Paulsen I.T."/>
            <person name="Hattenrath-Lehmann T.K."/>
            <person name="Talmage S.C."/>
            <person name="Walker E.A."/>
            <person name="Koch F."/>
            <person name="Burson A.M."/>
            <person name="Marcoval M.A."/>
            <person name="Tang Y.Z."/>
            <person name="Lecleir G.R."/>
            <person name="Coyne K.J."/>
            <person name="Berg G.M."/>
            <person name="Bertrand E.M."/>
            <person name="Saito M.A."/>
            <person name="Gladyshev V.N."/>
            <person name="Grigoriev I.V."/>
        </authorList>
    </citation>
    <scope>NUCLEOTIDE SEQUENCE [LARGE SCALE GENOMIC DNA]</scope>
    <source>
        <strain evidence="2">CCMP 1984</strain>
    </source>
</reference>
<proteinExistence type="predicted"/>
<dbReference type="AlphaFoldDB" id="F0YNR5"/>
<organism evidence="2">
    <name type="scientific">Aureococcus anophagefferens</name>
    <name type="common">Harmful bloom alga</name>
    <dbReference type="NCBI Taxonomy" id="44056"/>
    <lineage>
        <taxon>Eukaryota</taxon>
        <taxon>Sar</taxon>
        <taxon>Stramenopiles</taxon>
        <taxon>Ochrophyta</taxon>
        <taxon>Pelagophyceae</taxon>
        <taxon>Pelagomonadales</taxon>
        <taxon>Pelagomonadaceae</taxon>
        <taxon>Aureococcus</taxon>
    </lineage>
</organism>
<dbReference type="Proteomes" id="UP000002729">
    <property type="component" value="Unassembled WGS sequence"/>
</dbReference>
<keyword evidence="2" id="KW-1185">Reference proteome</keyword>
<dbReference type="GeneID" id="20226645"/>